<feature type="transmembrane region" description="Helical" evidence="1">
    <location>
        <begin position="34"/>
        <end position="50"/>
    </location>
</feature>
<dbReference type="EMBL" id="PIFK01000072">
    <property type="protein sequence ID" value="PTP22708.1"/>
    <property type="molecule type" value="Genomic_DNA"/>
</dbReference>
<dbReference type="GO" id="GO:0004175">
    <property type="term" value="F:endopeptidase activity"/>
    <property type="evidence" value="ECO:0007669"/>
    <property type="project" value="UniProtKB-ARBA"/>
</dbReference>
<name>A0A2T5ENN3_VIBSP</name>
<keyword evidence="3" id="KW-0482">Metalloprotease</keyword>
<feature type="transmembrane region" description="Helical" evidence="1">
    <location>
        <begin position="227"/>
        <end position="246"/>
    </location>
</feature>
<reference evidence="3 4" key="1">
    <citation type="submission" date="2017-11" db="EMBL/GenBank/DDBJ databases">
        <title>Population delineation of vibrios coincides with oyster pathogenicity.</title>
        <authorList>
            <person name="Bruto M."/>
            <person name="Labreuche Y."/>
            <person name="James A."/>
            <person name="Piel D."/>
            <person name="Chenivesse S."/>
            <person name="Petton B."/>
            <person name="Polz M.F."/>
            <person name="Le Roux F."/>
        </authorList>
    </citation>
    <scope>NUCLEOTIDE SEQUENCE [LARGE SCALE GENOMIC DNA]</scope>
    <source>
        <strain evidence="3 4">FF_144</strain>
    </source>
</reference>
<keyword evidence="1" id="KW-0472">Membrane</keyword>
<proteinExistence type="predicted"/>
<accession>A0A2T5ENN3</accession>
<evidence type="ECO:0000259" key="2">
    <source>
        <dbReference type="Pfam" id="PF02517"/>
    </source>
</evidence>
<feature type="domain" description="CAAX prenyl protease 2/Lysostaphin resistance protein A-like" evidence="2">
    <location>
        <begin position="119"/>
        <end position="201"/>
    </location>
</feature>
<evidence type="ECO:0000313" key="3">
    <source>
        <dbReference type="EMBL" id="PTP22708.1"/>
    </source>
</evidence>
<keyword evidence="1" id="KW-0812">Transmembrane</keyword>
<feature type="transmembrane region" description="Helical" evidence="1">
    <location>
        <begin position="70"/>
        <end position="88"/>
    </location>
</feature>
<dbReference type="Proteomes" id="UP000244197">
    <property type="component" value="Unassembled WGS sequence"/>
</dbReference>
<dbReference type="Pfam" id="PF02517">
    <property type="entry name" value="Rce1-like"/>
    <property type="match status" value="1"/>
</dbReference>
<dbReference type="GO" id="GO:0080120">
    <property type="term" value="P:CAAX-box protein maturation"/>
    <property type="evidence" value="ECO:0007669"/>
    <property type="project" value="UniProtKB-ARBA"/>
</dbReference>
<feature type="transmembrane region" description="Helical" evidence="1">
    <location>
        <begin position="170"/>
        <end position="187"/>
    </location>
</feature>
<dbReference type="GO" id="GO:0006508">
    <property type="term" value="P:proteolysis"/>
    <property type="evidence" value="ECO:0007669"/>
    <property type="project" value="UniProtKB-KW"/>
</dbReference>
<feature type="transmembrane region" description="Helical" evidence="1">
    <location>
        <begin position="194"/>
        <end position="215"/>
    </location>
</feature>
<gene>
    <name evidence="3" type="ORF">CWO07_23100</name>
</gene>
<organism evidence="3 4">
    <name type="scientific">Vibrio splendidus</name>
    <dbReference type="NCBI Taxonomy" id="29497"/>
    <lineage>
        <taxon>Bacteria</taxon>
        <taxon>Pseudomonadati</taxon>
        <taxon>Pseudomonadota</taxon>
        <taxon>Gammaproteobacteria</taxon>
        <taxon>Vibrionales</taxon>
        <taxon>Vibrionaceae</taxon>
        <taxon>Vibrio</taxon>
    </lineage>
</organism>
<protein>
    <submittedName>
        <fullName evidence="3">CPBP family intramembrane metalloprotease</fullName>
    </submittedName>
</protein>
<keyword evidence="3" id="KW-0645">Protease</keyword>
<keyword evidence="1" id="KW-1133">Transmembrane helix</keyword>
<feature type="transmembrane region" description="Helical" evidence="1">
    <location>
        <begin position="12"/>
        <end position="27"/>
    </location>
</feature>
<comment type="caution">
    <text evidence="3">The sequence shown here is derived from an EMBL/GenBank/DDBJ whole genome shotgun (WGS) entry which is preliminary data.</text>
</comment>
<evidence type="ECO:0000256" key="1">
    <source>
        <dbReference type="SAM" id="Phobius"/>
    </source>
</evidence>
<dbReference type="AlphaFoldDB" id="A0A2T5ENN3"/>
<dbReference type="GO" id="GO:0008237">
    <property type="term" value="F:metallopeptidase activity"/>
    <property type="evidence" value="ECO:0007669"/>
    <property type="project" value="UniProtKB-KW"/>
</dbReference>
<feature type="transmembrane region" description="Helical" evidence="1">
    <location>
        <begin position="138"/>
        <end position="164"/>
    </location>
</feature>
<dbReference type="InterPro" id="IPR003675">
    <property type="entry name" value="Rce1/LyrA-like_dom"/>
</dbReference>
<evidence type="ECO:0000313" key="4">
    <source>
        <dbReference type="Proteomes" id="UP000244197"/>
    </source>
</evidence>
<keyword evidence="3" id="KW-0378">Hydrolase</keyword>
<sequence>MDNFPTVGLKKSLPGSILAITLYYLWSDMSFNELRGLFLVMALVMMLVLNNSKNSLFSVTPQVSSFTHHVFPVIVIAIGVACFTLFYMEFIRQYVTGQEVDYIAGFLVSGELEVSEKLSYFFESVILAPLSEEFFFRFILLSSIYLLLKSQFIGVLLSSLFFSYGHEDPVVAFFLGIAASIVLLKYASIYSAVILHAFYNLWIYTIEVFIVPAFFFNDWSFAPSGNIGTIVSIVAFSISLTALLIIKSKKNQCNKV</sequence>